<name>Q4RLZ2_TETNG</name>
<organism evidence="1">
    <name type="scientific">Tetraodon nigroviridis</name>
    <name type="common">Spotted green pufferfish</name>
    <name type="synonym">Chelonodon nigroviridis</name>
    <dbReference type="NCBI Taxonomy" id="99883"/>
    <lineage>
        <taxon>Eukaryota</taxon>
        <taxon>Metazoa</taxon>
        <taxon>Chordata</taxon>
        <taxon>Craniata</taxon>
        <taxon>Vertebrata</taxon>
        <taxon>Euteleostomi</taxon>
        <taxon>Actinopterygii</taxon>
        <taxon>Neopterygii</taxon>
        <taxon>Teleostei</taxon>
        <taxon>Neoteleostei</taxon>
        <taxon>Acanthomorphata</taxon>
        <taxon>Eupercaria</taxon>
        <taxon>Tetraodontiformes</taxon>
        <taxon>Tetradontoidea</taxon>
        <taxon>Tetraodontidae</taxon>
        <taxon>Tetraodon</taxon>
    </lineage>
</organism>
<evidence type="ECO:0000313" key="1">
    <source>
        <dbReference type="EMBL" id="CAG10590.1"/>
    </source>
</evidence>
<dbReference type="AlphaFoldDB" id="Q4RLZ2"/>
<accession>Q4RLZ2</accession>
<dbReference type="KEGG" id="tng:GSTEN00032284G001"/>
<reference evidence="1" key="1">
    <citation type="journal article" date="2004" name="Nature">
        <title>Genome duplication in the teleost fish Tetraodon nigroviridis reveals the early vertebrate proto-karyotype.</title>
        <authorList>
            <person name="Jaillon O."/>
            <person name="Aury J.-M."/>
            <person name="Brunet F."/>
            <person name="Petit J.-L."/>
            <person name="Stange-Thomann N."/>
            <person name="Mauceli E."/>
            <person name="Bouneau L."/>
            <person name="Fischer C."/>
            <person name="Ozouf-Costaz C."/>
            <person name="Bernot A."/>
            <person name="Nicaud S."/>
            <person name="Jaffe D."/>
            <person name="Fisher S."/>
            <person name="Lutfalla G."/>
            <person name="Dossat C."/>
            <person name="Segurens B."/>
            <person name="Dasilva C."/>
            <person name="Salanoubat M."/>
            <person name="Levy M."/>
            <person name="Boudet N."/>
            <person name="Castellano S."/>
            <person name="Anthouard V."/>
            <person name="Jubin C."/>
            <person name="Castelli V."/>
            <person name="Katinka M."/>
            <person name="Vacherie B."/>
            <person name="Biemont C."/>
            <person name="Skalli Z."/>
            <person name="Cattolico L."/>
            <person name="Poulain J."/>
            <person name="De Berardinis V."/>
            <person name="Cruaud C."/>
            <person name="Duprat S."/>
            <person name="Brottier P."/>
            <person name="Coutanceau J.-P."/>
            <person name="Gouzy J."/>
            <person name="Parra G."/>
            <person name="Lardier G."/>
            <person name="Chapple C."/>
            <person name="McKernan K.J."/>
            <person name="McEwan P."/>
            <person name="Bosak S."/>
            <person name="Kellis M."/>
            <person name="Volff J.-N."/>
            <person name="Guigo R."/>
            <person name="Zody M.C."/>
            <person name="Mesirov J."/>
            <person name="Lindblad-Toh K."/>
            <person name="Birren B."/>
            <person name="Nusbaum C."/>
            <person name="Kahn D."/>
            <person name="Robinson-Rechavi M."/>
            <person name="Laudet V."/>
            <person name="Schachter V."/>
            <person name="Quetier F."/>
            <person name="Saurin W."/>
            <person name="Scarpelli C."/>
            <person name="Wincker P."/>
            <person name="Lander E.S."/>
            <person name="Weissenbach J."/>
            <person name="Roest Crollius H."/>
        </authorList>
    </citation>
    <scope>NUCLEOTIDE SEQUENCE [LARGE SCALE GENOMIC DNA]</scope>
</reference>
<dbReference type="EMBL" id="CAAE01015019">
    <property type="protein sequence ID" value="CAG10590.1"/>
    <property type="molecule type" value="Genomic_DNA"/>
</dbReference>
<sequence>MSIIQRPRLDTPMRPVSPVEPWVDVEISILNHSRDSASREIEARKTRQNIFNRKGPDTKRDGQISQRHCLNGWQIPIVRSSEEERTLRGGKRKTGAPRRPKLKVAQHLCHVGLSELWAGGQGQGNSCIASECLDLCPQPGGEFLGEKDRYAALHLLCGR</sequence>
<protein>
    <submittedName>
        <fullName evidence="1">Chromosome 10 SCAF15019, whole genome shotgun sequence</fullName>
    </submittedName>
</protein>
<reference evidence="1" key="2">
    <citation type="submission" date="2004-02" db="EMBL/GenBank/DDBJ databases">
        <authorList>
            <consortium name="Genoscope"/>
            <consortium name="Whitehead Institute Centre for Genome Research"/>
        </authorList>
    </citation>
    <scope>NUCLEOTIDE SEQUENCE</scope>
</reference>
<gene>
    <name evidence="1" type="ORF">GSTENG00032284001</name>
</gene>
<proteinExistence type="predicted"/>